<evidence type="ECO:0000313" key="3">
    <source>
        <dbReference type="Proteomes" id="UP000186684"/>
    </source>
</evidence>
<name>A0A1N7NQE5_9RHOB</name>
<organism evidence="2 3">
    <name type="scientific">Roseivivax lentus</name>
    <dbReference type="NCBI Taxonomy" id="633194"/>
    <lineage>
        <taxon>Bacteria</taxon>
        <taxon>Pseudomonadati</taxon>
        <taxon>Pseudomonadota</taxon>
        <taxon>Alphaproteobacteria</taxon>
        <taxon>Rhodobacterales</taxon>
        <taxon>Roseobacteraceae</taxon>
        <taxon>Roseivivax</taxon>
    </lineage>
</organism>
<accession>A0A1N7NQE5</accession>
<evidence type="ECO:0000256" key="1">
    <source>
        <dbReference type="SAM" id="MobiDB-lite"/>
    </source>
</evidence>
<dbReference type="Proteomes" id="UP000186684">
    <property type="component" value="Unassembled WGS sequence"/>
</dbReference>
<keyword evidence="3" id="KW-1185">Reference proteome</keyword>
<protein>
    <submittedName>
        <fullName evidence="2">Uncharacterized protein</fullName>
    </submittedName>
</protein>
<evidence type="ECO:0000313" key="2">
    <source>
        <dbReference type="EMBL" id="SIT00613.1"/>
    </source>
</evidence>
<feature type="region of interest" description="Disordered" evidence="1">
    <location>
        <begin position="120"/>
        <end position="166"/>
    </location>
</feature>
<proteinExistence type="predicted"/>
<dbReference type="AlphaFoldDB" id="A0A1N7NQE5"/>
<feature type="region of interest" description="Disordered" evidence="1">
    <location>
        <begin position="184"/>
        <end position="204"/>
    </location>
</feature>
<gene>
    <name evidence="2" type="ORF">SAMN05421759_109131</name>
</gene>
<reference evidence="3" key="1">
    <citation type="submission" date="2017-01" db="EMBL/GenBank/DDBJ databases">
        <authorList>
            <person name="Varghese N."/>
            <person name="Submissions S."/>
        </authorList>
    </citation>
    <scope>NUCLEOTIDE SEQUENCE [LARGE SCALE GENOMIC DNA]</scope>
    <source>
        <strain evidence="3">DSM 29430</strain>
    </source>
</reference>
<dbReference type="EMBL" id="FTOQ01000009">
    <property type="protein sequence ID" value="SIT00613.1"/>
    <property type="molecule type" value="Genomic_DNA"/>
</dbReference>
<feature type="compositionally biased region" description="Basic and acidic residues" evidence="1">
    <location>
        <begin position="123"/>
        <end position="143"/>
    </location>
</feature>
<sequence>MFDFQRQPTRLKSFLAENGEGLQIAALLLGGRPWLRRVQRLIDDASSDLRVTRRMARELRELQALLHLEHVHDPERAEAGHFAELDPAAPYVEEICLMADTLDDALETDLGGEQQAMPSNERVLYERSSRRPAGDRADEVLRKPRDRMRRTVGGSGSLHGQSGALQKRLSPAGRVAVLLDDVTARGGRSIPPPPGPGEGNRRRDVAAIRRRRILHVWWRL</sequence>